<feature type="region of interest" description="Disordered" evidence="1">
    <location>
        <begin position="133"/>
        <end position="158"/>
    </location>
</feature>
<keyword evidence="2" id="KW-1133">Transmembrane helix</keyword>
<protein>
    <submittedName>
        <fullName evidence="3">Uncharacterized protein</fullName>
    </submittedName>
</protein>
<evidence type="ECO:0000256" key="1">
    <source>
        <dbReference type="SAM" id="MobiDB-lite"/>
    </source>
</evidence>
<sequence>MLQKTQCEQMLLTWFARTEDPKGRCFQCCLQKKEWPSPSGLIPWSAEAQCCGKRFGGRTTDLICEAQCKKKYPYIHICIYIYIHIYLCLHLYPHPYSNLSYIYIFIYIHTHIDVHIYICLCLGPLTQTRLRSGGPSRASDTHRSSERGLCATAQAADP</sequence>
<feature type="transmembrane region" description="Helical" evidence="2">
    <location>
        <begin position="74"/>
        <end position="93"/>
    </location>
</feature>
<dbReference type="AlphaFoldDB" id="A0A7J8JW57"/>
<proteinExistence type="predicted"/>
<evidence type="ECO:0000313" key="4">
    <source>
        <dbReference type="Proteomes" id="UP000550707"/>
    </source>
</evidence>
<dbReference type="EMBL" id="JACASF010000001">
    <property type="protein sequence ID" value="KAF6501063.1"/>
    <property type="molecule type" value="Genomic_DNA"/>
</dbReference>
<accession>A0A7J8JW57</accession>
<comment type="caution">
    <text evidence="3">The sequence shown here is derived from an EMBL/GenBank/DDBJ whole genome shotgun (WGS) entry which is preliminary data.</text>
</comment>
<keyword evidence="2" id="KW-0812">Transmembrane</keyword>
<feature type="transmembrane region" description="Helical" evidence="2">
    <location>
        <begin position="99"/>
        <end position="122"/>
    </location>
</feature>
<reference evidence="3 4" key="1">
    <citation type="journal article" date="2020" name="Nature">
        <title>Six reference-quality genomes reveal evolution of bat adaptations.</title>
        <authorList>
            <person name="Jebb D."/>
            <person name="Huang Z."/>
            <person name="Pippel M."/>
            <person name="Hughes G.M."/>
            <person name="Lavrichenko K."/>
            <person name="Devanna P."/>
            <person name="Winkler S."/>
            <person name="Jermiin L.S."/>
            <person name="Skirmuntt E.C."/>
            <person name="Katzourakis A."/>
            <person name="Burkitt-Gray L."/>
            <person name="Ray D.A."/>
            <person name="Sullivan K.A.M."/>
            <person name="Roscito J.G."/>
            <person name="Kirilenko B.M."/>
            <person name="Davalos L.M."/>
            <person name="Corthals A.P."/>
            <person name="Power M.L."/>
            <person name="Jones G."/>
            <person name="Ransome R.D."/>
            <person name="Dechmann D.K.N."/>
            <person name="Locatelli A.G."/>
            <person name="Puechmaille S.J."/>
            <person name="Fedrigo O."/>
            <person name="Jarvis E.D."/>
            <person name="Hiller M."/>
            <person name="Vernes S.C."/>
            <person name="Myers E.W."/>
            <person name="Teeling E.C."/>
        </authorList>
    </citation>
    <scope>NUCLEOTIDE SEQUENCE [LARGE SCALE GENOMIC DNA]</scope>
    <source>
        <strain evidence="3">MMolMol1</strain>
        <tissue evidence="3">Muscle</tissue>
    </source>
</reference>
<name>A0A7J8JW57_MOLMO</name>
<keyword evidence="2" id="KW-0472">Membrane</keyword>
<dbReference type="Proteomes" id="UP000550707">
    <property type="component" value="Unassembled WGS sequence"/>
</dbReference>
<dbReference type="InParanoid" id="A0A7J8JW57"/>
<organism evidence="3 4">
    <name type="scientific">Molossus molossus</name>
    <name type="common">Pallas' mastiff bat</name>
    <name type="synonym">Vespertilio molossus</name>
    <dbReference type="NCBI Taxonomy" id="27622"/>
    <lineage>
        <taxon>Eukaryota</taxon>
        <taxon>Metazoa</taxon>
        <taxon>Chordata</taxon>
        <taxon>Craniata</taxon>
        <taxon>Vertebrata</taxon>
        <taxon>Euteleostomi</taxon>
        <taxon>Mammalia</taxon>
        <taxon>Eutheria</taxon>
        <taxon>Laurasiatheria</taxon>
        <taxon>Chiroptera</taxon>
        <taxon>Yangochiroptera</taxon>
        <taxon>Molossidae</taxon>
        <taxon>Molossus</taxon>
    </lineage>
</organism>
<evidence type="ECO:0000256" key="2">
    <source>
        <dbReference type="SAM" id="Phobius"/>
    </source>
</evidence>
<evidence type="ECO:0000313" key="3">
    <source>
        <dbReference type="EMBL" id="KAF6501063.1"/>
    </source>
</evidence>
<gene>
    <name evidence="3" type="ORF">HJG59_008048</name>
</gene>
<keyword evidence="4" id="KW-1185">Reference proteome</keyword>